<reference evidence="4 5" key="1">
    <citation type="submission" date="2019-03" db="EMBL/GenBank/DDBJ databases">
        <title>First draft genome of Liparis tanakae, snailfish: a comprehensive survey of snailfish specific genes.</title>
        <authorList>
            <person name="Kim W."/>
            <person name="Song I."/>
            <person name="Jeong J.-H."/>
            <person name="Kim D."/>
            <person name="Kim S."/>
            <person name="Ryu S."/>
            <person name="Song J.Y."/>
            <person name="Lee S.K."/>
        </authorList>
    </citation>
    <scope>NUCLEOTIDE SEQUENCE [LARGE SCALE GENOMIC DNA]</scope>
    <source>
        <tissue evidence="4">Muscle</tissue>
    </source>
</reference>
<evidence type="ECO:0000313" key="4">
    <source>
        <dbReference type="EMBL" id="TNN35475.1"/>
    </source>
</evidence>
<organism evidence="4 5">
    <name type="scientific">Liparis tanakae</name>
    <name type="common">Tanaka's snailfish</name>
    <dbReference type="NCBI Taxonomy" id="230148"/>
    <lineage>
        <taxon>Eukaryota</taxon>
        <taxon>Metazoa</taxon>
        <taxon>Chordata</taxon>
        <taxon>Craniata</taxon>
        <taxon>Vertebrata</taxon>
        <taxon>Euteleostomi</taxon>
        <taxon>Actinopterygii</taxon>
        <taxon>Neopterygii</taxon>
        <taxon>Teleostei</taxon>
        <taxon>Neoteleostei</taxon>
        <taxon>Acanthomorphata</taxon>
        <taxon>Eupercaria</taxon>
        <taxon>Perciformes</taxon>
        <taxon>Cottioidei</taxon>
        <taxon>Cottales</taxon>
        <taxon>Liparidae</taxon>
        <taxon>Liparis</taxon>
    </lineage>
</organism>
<feature type="compositionally biased region" description="Basic residues" evidence="1">
    <location>
        <begin position="340"/>
        <end position="355"/>
    </location>
</feature>
<dbReference type="Pfam" id="PF00041">
    <property type="entry name" value="fn3"/>
    <property type="match status" value="1"/>
</dbReference>
<keyword evidence="2" id="KW-0812">Transmembrane</keyword>
<proteinExistence type="predicted"/>
<feature type="domain" description="Fibronectin type-III" evidence="3">
    <location>
        <begin position="122"/>
        <end position="219"/>
    </location>
</feature>
<evidence type="ECO:0000259" key="3">
    <source>
        <dbReference type="PROSITE" id="PS50853"/>
    </source>
</evidence>
<dbReference type="CDD" id="cd00063">
    <property type="entry name" value="FN3"/>
    <property type="match status" value="1"/>
</dbReference>
<feature type="transmembrane region" description="Helical" evidence="2">
    <location>
        <begin position="230"/>
        <end position="251"/>
    </location>
</feature>
<feature type="compositionally biased region" description="Basic and acidic residues" evidence="1">
    <location>
        <begin position="356"/>
        <end position="394"/>
    </location>
</feature>
<feature type="compositionally biased region" description="Polar residues" evidence="1">
    <location>
        <begin position="290"/>
        <end position="300"/>
    </location>
</feature>
<feature type="region of interest" description="Disordered" evidence="1">
    <location>
        <begin position="281"/>
        <end position="408"/>
    </location>
</feature>
<protein>
    <submittedName>
        <fullName evidence="4">Neural cell adhesion molecule 1</fullName>
    </submittedName>
</protein>
<dbReference type="InterPro" id="IPR036116">
    <property type="entry name" value="FN3_sf"/>
</dbReference>
<accession>A0A4Z2F2W4</accession>
<dbReference type="AlphaFoldDB" id="A0A4Z2F2W4"/>
<keyword evidence="2" id="KW-0472">Membrane</keyword>
<evidence type="ECO:0000256" key="1">
    <source>
        <dbReference type="SAM" id="MobiDB-lite"/>
    </source>
</evidence>
<dbReference type="SUPFAM" id="SSF49265">
    <property type="entry name" value="Fibronectin type III"/>
    <property type="match status" value="1"/>
</dbReference>
<dbReference type="EMBL" id="SRLO01001763">
    <property type="protein sequence ID" value="TNN35475.1"/>
    <property type="molecule type" value="Genomic_DNA"/>
</dbReference>
<comment type="caution">
    <text evidence="4">The sequence shown here is derived from an EMBL/GenBank/DDBJ whole genome shotgun (WGS) entry which is preliminary data.</text>
</comment>
<feature type="compositionally biased region" description="Basic residues" evidence="1">
    <location>
        <begin position="66"/>
        <end position="76"/>
    </location>
</feature>
<keyword evidence="2" id="KW-1133">Transmembrane helix</keyword>
<gene>
    <name evidence="4" type="primary">NCAM1_0</name>
    <name evidence="4" type="ORF">EYF80_054370</name>
</gene>
<dbReference type="PROSITE" id="PS50853">
    <property type="entry name" value="FN3"/>
    <property type="match status" value="1"/>
</dbReference>
<dbReference type="OrthoDB" id="504170at2759"/>
<keyword evidence="5" id="KW-1185">Reference proteome</keyword>
<feature type="compositionally biased region" description="Polar residues" evidence="1">
    <location>
        <begin position="396"/>
        <end position="408"/>
    </location>
</feature>
<name>A0A4Z2F2W4_9TELE</name>
<dbReference type="Proteomes" id="UP000314294">
    <property type="component" value="Unassembled WGS sequence"/>
</dbReference>
<feature type="region of interest" description="Disordered" evidence="1">
    <location>
        <begin position="1"/>
        <end position="77"/>
    </location>
</feature>
<dbReference type="Gene3D" id="2.60.40.10">
    <property type="entry name" value="Immunoglobulins"/>
    <property type="match status" value="1"/>
</dbReference>
<evidence type="ECO:0000313" key="5">
    <source>
        <dbReference type="Proteomes" id="UP000314294"/>
    </source>
</evidence>
<sequence length="408" mass="45556">MAGRIPAWPSAPLATHPETSRYTPSPVRPPTCRSHLDRPRCSSPSSRCPSAEERPSAASSCSGGGGRRRRGRRPRCRLQVLSPSPRCSPTRCTRCAWRPRMQWEWDSSPTRTPLAPWAYVSEPDRPVLLTNEMTVEGNSFSVPLQQADDGGAALLHFDLRYKQDEEGTEWTEMELPPNAESVSLKDLSFGSDYRLEVVSINPNGSSIPAVFNFTIADQPVRPSRLSNGSVVGIVMVVFLVVFLAVDAACCYRNRCGLLMSIAVKVFGHKVPGLRRLEQGEGTNGEVKLKSISTPRGSVQLSEAGEQKLSKDGGPVPEVTCDKAPLTQHQYEEPGGQRAARWQRVRPERRGRRTKRKENEEEGERRGTRTKRKENEEERERRGTRTKRKGGDNKRTYVTTLGQQNLRPS</sequence>
<dbReference type="InterPro" id="IPR003961">
    <property type="entry name" value="FN3_dom"/>
</dbReference>
<evidence type="ECO:0000256" key="2">
    <source>
        <dbReference type="SAM" id="Phobius"/>
    </source>
</evidence>
<dbReference type="InterPro" id="IPR013783">
    <property type="entry name" value="Ig-like_fold"/>
</dbReference>